<evidence type="ECO:0000259" key="1">
    <source>
        <dbReference type="Pfam" id="PF01425"/>
    </source>
</evidence>
<evidence type="ECO:0000313" key="2">
    <source>
        <dbReference type="EMBL" id="MFC6770465.1"/>
    </source>
</evidence>
<dbReference type="PANTHER" id="PTHR11895:SF7">
    <property type="entry name" value="GLUTAMYL-TRNA(GLN) AMIDOTRANSFERASE SUBUNIT A, MITOCHONDRIAL"/>
    <property type="match status" value="1"/>
</dbReference>
<dbReference type="AlphaFoldDB" id="A0ABD5T0Z4"/>
<keyword evidence="3" id="KW-1185">Reference proteome</keyword>
<reference evidence="2 3" key="1">
    <citation type="journal article" date="2019" name="Int. J. Syst. Evol. Microbiol.">
        <title>The Global Catalogue of Microorganisms (GCM) 10K type strain sequencing project: providing services to taxonomists for standard genome sequencing and annotation.</title>
        <authorList>
            <consortium name="The Broad Institute Genomics Platform"/>
            <consortium name="The Broad Institute Genome Sequencing Center for Infectious Disease"/>
            <person name="Wu L."/>
            <person name="Ma J."/>
        </authorList>
    </citation>
    <scope>NUCLEOTIDE SEQUENCE [LARGE SCALE GENOMIC DNA]</scope>
    <source>
        <strain evidence="2 3">PJ61</strain>
    </source>
</reference>
<dbReference type="PANTHER" id="PTHR11895">
    <property type="entry name" value="TRANSAMIDASE"/>
    <property type="match status" value="1"/>
</dbReference>
<gene>
    <name evidence="2" type="ORF">ACFQDD_02805</name>
</gene>
<dbReference type="InterPro" id="IPR023631">
    <property type="entry name" value="Amidase_dom"/>
</dbReference>
<dbReference type="SUPFAM" id="SSF75304">
    <property type="entry name" value="Amidase signature (AS) enzymes"/>
    <property type="match status" value="1"/>
</dbReference>
<feature type="domain" description="Amidase" evidence="1">
    <location>
        <begin position="19"/>
        <end position="109"/>
    </location>
</feature>
<dbReference type="Pfam" id="PF01425">
    <property type="entry name" value="Amidase"/>
    <property type="match status" value="1"/>
</dbReference>
<dbReference type="InterPro" id="IPR000120">
    <property type="entry name" value="Amidase"/>
</dbReference>
<dbReference type="Gene3D" id="3.90.1300.10">
    <property type="entry name" value="Amidase signature (AS) domain"/>
    <property type="match status" value="1"/>
</dbReference>
<dbReference type="EMBL" id="JBHSWT010000066">
    <property type="protein sequence ID" value="MFC6770465.1"/>
    <property type="molecule type" value="Genomic_DNA"/>
</dbReference>
<accession>A0ABD5T0Z4</accession>
<name>A0ABD5T0Z4_9EURY</name>
<proteinExistence type="predicted"/>
<comment type="caution">
    <text evidence="2">The sequence shown here is derived from an EMBL/GenBank/DDBJ whole genome shotgun (WGS) entry which is preliminary data.</text>
</comment>
<protein>
    <submittedName>
        <fullName evidence="2">Amidase family protein</fullName>
    </submittedName>
</protein>
<sequence>MADVADDLRSGRIDLDAYVDELEERAAAVDPDIESLVAEDGRWERLRDEAAALAERYPDPADRPPLYGVPVGVKDIFHVEGLPTRAGSDLPPEVITGEEATAVTALRRA</sequence>
<dbReference type="InterPro" id="IPR036928">
    <property type="entry name" value="AS_sf"/>
</dbReference>
<evidence type="ECO:0000313" key="3">
    <source>
        <dbReference type="Proteomes" id="UP001596274"/>
    </source>
</evidence>
<organism evidence="2 3">
    <name type="scientific">Halorubrum pallidum</name>
    <dbReference type="NCBI Taxonomy" id="1526114"/>
    <lineage>
        <taxon>Archaea</taxon>
        <taxon>Methanobacteriati</taxon>
        <taxon>Methanobacteriota</taxon>
        <taxon>Stenosarchaea group</taxon>
        <taxon>Halobacteria</taxon>
        <taxon>Halobacteriales</taxon>
        <taxon>Haloferacaceae</taxon>
        <taxon>Halorubrum</taxon>
    </lineage>
</organism>
<dbReference type="Proteomes" id="UP001596274">
    <property type="component" value="Unassembled WGS sequence"/>
</dbReference>
<feature type="non-terminal residue" evidence="2">
    <location>
        <position position="109"/>
    </location>
</feature>